<dbReference type="Proteomes" id="UP001279734">
    <property type="component" value="Unassembled WGS sequence"/>
</dbReference>
<proteinExistence type="inferred from homology"/>
<dbReference type="EMBL" id="BSYO01000008">
    <property type="protein sequence ID" value="GMH08449.1"/>
    <property type="molecule type" value="Genomic_DNA"/>
</dbReference>
<keyword evidence="5 9" id="KW-0732">Signal</keyword>
<evidence type="ECO:0000259" key="10">
    <source>
        <dbReference type="SMART" id="SM00499"/>
    </source>
</evidence>
<comment type="caution">
    <text evidence="11">The sequence shown here is derived from an EMBL/GenBank/DDBJ whole genome shotgun (WGS) entry which is preliminary data.</text>
</comment>
<dbReference type="GO" id="GO:0098552">
    <property type="term" value="C:side of membrane"/>
    <property type="evidence" value="ECO:0007669"/>
    <property type="project" value="UniProtKB-KW"/>
</dbReference>
<evidence type="ECO:0000256" key="6">
    <source>
        <dbReference type="ARBA" id="ARBA00023157"/>
    </source>
</evidence>
<evidence type="ECO:0000256" key="7">
    <source>
        <dbReference type="ARBA" id="ARBA00023180"/>
    </source>
</evidence>
<dbReference type="InterPro" id="IPR036312">
    <property type="entry name" value="Bifun_inhib/LTP/seed_sf"/>
</dbReference>
<keyword evidence="7" id="KW-0325">Glycoprotein</keyword>
<reference evidence="11" key="1">
    <citation type="submission" date="2023-05" db="EMBL/GenBank/DDBJ databases">
        <title>Nepenthes gracilis genome sequencing.</title>
        <authorList>
            <person name="Fukushima K."/>
        </authorList>
    </citation>
    <scope>NUCLEOTIDE SEQUENCE</scope>
    <source>
        <strain evidence="11">SING2019-196</strain>
    </source>
</reference>
<evidence type="ECO:0000313" key="12">
    <source>
        <dbReference type="Proteomes" id="UP001279734"/>
    </source>
</evidence>
<keyword evidence="8" id="KW-0449">Lipoprotein</keyword>
<accession>A0AAD3SD32</accession>
<evidence type="ECO:0000256" key="4">
    <source>
        <dbReference type="ARBA" id="ARBA00022622"/>
    </source>
</evidence>
<organism evidence="11 12">
    <name type="scientific">Nepenthes gracilis</name>
    <name type="common">Slender pitcher plant</name>
    <dbReference type="NCBI Taxonomy" id="150966"/>
    <lineage>
        <taxon>Eukaryota</taxon>
        <taxon>Viridiplantae</taxon>
        <taxon>Streptophyta</taxon>
        <taxon>Embryophyta</taxon>
        <taxon>Tracheophyta</taxon>
        <taxon>Spermatophyta</taxon>
        <taxon>Magnoliopsida</taxon>
        <taxon>eudicotyledons</taxon>
        <taxon>Gunneridae</taxon>
        <taxon>Pentapetalae</taxon>
        <taxon>Caryophyllales</taxon>
        <taxon>Nepenthaceae</taxon>
        <taxon>Nepenthes</taxon>
    </lineage>
</organism>
<evidence type="ECO:0000256" key="2">
    <source>
        <dbReference type="ARBA" id="ARBA00009748"/>
    </source>
</evidence>
<dbReference type="GO" id="GO:0005886">
    <property type="term" value="C:plasma membrane"/>
    <property type="evidence" value="ECO:0007669"/>
    <property type="project" value="UniProtKB-SubCell"/>
</dbReference>
<name>A0AAD3SD32_NEPGR</name>
<evidence type="ECO:0000256" key="1">
    <source>
        <dbReference type="ARBA" id="ARBA00004609"/>
    </source>
</evidence>
<dbReference type="Gene3D" id="1.10.110.10">
    <property type="entry name" value="Plant lipid-transfer and hydrophobic proteins"/>
    <property type="match status" value="1"/>
</dbReference>
<dbReference type="InterPro" id="IPR016140">
    <property type="entry name" value="Bifunc_inhib/LTP/seed_store"/>
</dbReference>
<feature type="domain" description="Bifunctional inhibitor/plant lipid transfer protein/seed storage helical" evidence="10">
    <location>
        <begin position="36"/>
        <end position="113"/>
    </location>
</feature>
<dbReference type="CDD" id="cd00010">
    <property type="entry name" value="AAI_LTSS"/>
    <property type="match status" value="1"/>
</dbReference>
<comment type="subcellular location">
    <subcellularLocation>
        <location evidence="1">Cell membrane</location>
        <topology evidence="1">Lipid-anchor</topology>
        <topology evidence="1">GPI-anchor</topology>
    </subcellularLocation>
</comment>
<keyword evidence="4" id="KW-0472">Membrane</keyword>
<evidence type="ECO:0000256" key="3">
    <source>
        <dbReference type="ARBA" id="ARBA00022475"/>
    </source>
</evidence>
<dbReference type="PANTHER" id="PTHR33044">
    <property type="entry name" value="BIFUNCTIONAL INHIBITOR/LIPID-TRANSFER PROTEIN/SEED STORAGE 2S ALBUMIN SUPERFAMILY PROTEIN-RELATED"/>
    <property type="match status" value="1"/>
</dbReference>
<protein>
    <recommendedName>
        <fullName evidence="10">Bifunctional inhibitor/plant lipid transfer protein/seed storage helical domain-containing protein</fullName>
    </recommendedName>
</protein>
<comment type="similarity">
    <text evidence="2">Belongs to the plant LTP family.</text>
</comment>
<dbReference type="AlphaFoldDB" id="A0AAD3SD32"/>
<feature type="chain" id="PRO_5041921798" description="Bifunctional inhibitor/plant lipid transfer protein/seed storage helical domain-containing protein" evidence="9">
    <location>
        <begin position="31"/>
        <end position="197"/>
    </location>
</feature>
<keyword evidence="3" id="KW-1003">Cell membrane</keyword>
<dbReference type="SMART" id="SM00499">
    <property type="entry name" value="AAI"/>
    <property type="match status" value="1"/>
</dbReference>
<dbReference type="InterPro" id="IPR043325">
    <property type="entry name" value="LTSS"/>
</dbReference>
<sequence length="197" mass="19822">MATSKAFHGYFPALALALVALISIPSVAYGQLGSSCTASMLASFNPCMNFLSNSSATSPTADCCSALKSFLGSGTACLCQIVTAGVPFRVPINRTVAISLPKSCNMARTPVQCKASSAPVPAPGPIAFGPALSPAFALPPTVPNSAAPAAALAPLSPASTSKNSSSVIPSSAVDPTLRQSPPLVLFSLAVLLIIKNF</sequence>
<keyword evidence="6" id="KW-1015">Disulfide bond</keyword>
<evidence type="ECO:0000313" key="11">
    <source>
        <dbReference type="EMBL" id="GMH08449.1"/>
    </source>
</evidence>
<evidence type="ECO:0000256" key="8">
    <source>
        <dbReference type="ARBA" id="ARBA00023288"/>
    </source>
</evidence>
<dbReference type="SUPFAM" id="SSF47699">
    <property type="entry name" value="Bifunctional inhibitor/lipid-transfer protein/seed storage 2S albumin"/>
    <property type="match status" value="1"/>
</dbReference>
<keyword evidence="4" id="KW-0336">GPI-anchor</keyword>
<dbReference type="Pfam" id="PF14368">
    <property type="entry name" value="LTP_2"/>
    <property type="match status" value="1"/>
</dbReference>
<keyword evidence="12" id="KW-1185">Reference proteome</keyword>
<evidence type="ECO:0000256" key="9">
    <source>
        <dbReference type="SAM" id="SignalP"/>
    </source>
</evidence>
<evidence type="ECO:0000256" key="5">
    <source>
        <dbReference type="ARBA" id="ARBA00022729"/>
    </source>
</evidence>
<feature type="signal peptide" evidence="9">
    <location>
        <begin position="1"/>
        <end position="30"/>
    </location>
</feature>
<gene>
    <name evidence="11" type="ORF">Nepgr_010289</name>
</gene>